<evidence type="ECO:0000313" key="2">
    <source>
        <dbReference type="Proteomes" id="UP001284537"/>
    </source>
</evidence>
<gene>
    <name evidence="1" type="ORF">QLH52_04060</name>
</gene>
<dbReference type="NCBIfam" id="NF038336">
    <property type="entry name" value="YjiT_fam"/>
    <property type="match status" value="1"/>
</dbReference>
<name>A0ABU4UAH1_9GAMM</name>
<sequence length="1097" mass="124214">MQIDKGSKFSCWHSTFLTRRSLKQPDQRPLYEYQVSNEEYGELKRLLSELGNIANFTNDKGGNACFTLFCAEWYRREYQRDCGWSWEPIWAALGFSLSAIELSRVVPKGLEGGWGRPIRFYESERRNFLGSLFSEGGLPFRLLKQSDSRFQAVFGKILKQYENAELLGQTTRQLVTSQIEQSGLPQVFSEDTSVELIAQMADELVAIVNLYDLDSKKEEPVNKLDAACPKWRERFPIPLDEETGTDFINGLLKSASIGKPPRRGTDRQWNCTHFFTNQSSDLLQSEISFPKEVTFNLDGEPPSCRLELAIFEAEKQLVSLGVGYAVLDDKRARIRLKHKLVRCNRQSPGDVLTLAAIYGGSKLTEIPIQNSAVAVGEVPLGFELVDEHWQFCGQASFKTKCTDVLLLLPNGSELSIDEGAYTDREQCLGCHTVNVQGNCVVMVLAEERFRIRIGDSVSANLDLDLKGKPLKWPCVPSLTFLGVPIVEWGNPDPGLATKGTHIYLSGGSVNTCSLQQQLGRHYLSVRNNDNETLFRKRIGVLPADFKIELKSGKHSNQGSILFYSKFTCLYNLETPQVKARRVRHNDYTELSLEVEGIPPAHVKVLVTPNLESDPICIELPFPGSGYLAFDKDEKPLPKSLPVSDLLGARLYLFRRAEQSVTNYRMELSLKGNTAAHAFYTWRAQVRDKPVEVNLFNLKDQIEGLLSLQTGIDLAVELTIDSKIVCRIGRYAVGMQLDPSGRKLISLANISKVPKPMLMLLSEPERHPVELRSRLSQGVATGEFELPAIIDKAGPWLIVPVKSSSVTFRPVFIPGNSNPSEHAGEIRNLQRAVLTFNPTSSLNSFELVLNAMALNPAHSSWQFLRNLYDNYGYLPLSTFEVWRALVRIPAALAMAMFKFEMSVDFIARIETEFPFIWELFPTFELRNAGERLKHYFLQKGIREEFVPELIKKMYERFSEAVPSYNGNIRKWLEDGCISQGAQMPNVVMQHAVSTWYQELIRTRSDESWPKFGGSRLKRWCLSQPENPMSFEPEDDERNAVVYLPVFAAAVATGRSNFDDVFVNSTDAVFFLRQVRDFDSQWFYGVFQYSLLLYTANNQ</sequence>
<evidence type="ECO:0000313" key="1">
    <source>
        <dbReference type="EMBL" id="MDX8126442.1"/>
    </source>
</evidence>
<keyword evidence="2" id="KW-1185">Reference proteome</keyword>
<proteinExistence type="predicted"/>
<organism evidence="1 2">
    <name type="scientific">Methylomonas defluvii</name>
    <dbReference type="NCBI Taxonomy" id="3045149"/>
    <lineage>
        <taxon>Bacteria</taxon>
        <taxon>Pseudomonadati</taxon>
        <taxon>Pseudomonadota</taxon>
        <taxon>Gammaproteobacteria</taxon>
        <taxon>Methylococcales</taxon>
        <taxon>Methylococcaceae</taxon>
        <taxon>Methylomonas</taxon>
    </lineage>
</organism>
<dbReference type="EMBL" id="JAXARY010000002">
    <property type="protein sequence ID" value="MDX8126442.1"/>
    <property type="molecule type" value="Genomic_DNA"/>
</dbReference>
<protein>
    <submittedName>
        <fullName evidence="1">STY4851/ECs_5259 family protein</fullName>
    </submittedName>
</protein>
<dbReference type="RefSeq" id="WP_319960621.1">
    <property type="nucleotide sequence ID" value="NZ_JAXARY010000002.1"/>
</dbReference>
<reference evidence="1 2" key="1">
    <citation type="submission" date="2023-11" db="EMBL/GenBank/DDBJ databases">
        <authorList>
            <person name="Ouyang M.-Y."/>
        </authorList>
    </citation>
    <scope>NUCLEOTIDE SEQUENCE [LARGE SCALE GENOMIC DNA]</scope>
    <source>
        <strain evidence="1 2">OY6</strain>
    </source>
</reference>
<comment type="caution">
    <text evidence="1">The sequence shown here is derived from an EMBL/GenBank/DDBJ whole genome shotgun (WGS) entry which is preliminary data.</text>
</comment>
<dbReference type="InterPro" id="IPR047879">
    <property type="entry name" value="YjiT"/>
</dbReference>
<accession>A0ABU4UAH1</accession>
<dbReference type="Proteomes" id="UP001284537">
    <property type="component" value="Unassembled WGS sequence"/>
</dbReference>